<keyword evidence="2" id="KW-1185">Reference proteome</keyword>
<reference evidence="1 2" key="1">
    <citation type="submission" date="2019-02" db="EMBL/GenBank/DDBJ databases">
        <authorList>
            <person name="Goldberg S.R."/>
            <person name="Haltli B.A."/>
            <person name="Correa H."/>
            <person name="Russell K.G."/>
        </authorList>
    </citation>
    <scope>NUCLEOTIDE SEQUENCE [LARGE SCALE GENOMIC DNA]</scope>
    <source>
        <strain evidence="1 2">JCM 16186</strain>
    </source>
</reference>
<dbReference type="InterPro" id="IPR050310">
    <property type="entry name" value="VPS10-sortilin"/>
</dbReference>
<comment type="caution">
    <text evidence="1">The sequence shown here is derived from an EMBL/GenBank/DDBJ whole genome shotgun (WGS) entry which is preliminary data.</text>
</comment>
<dbReference type="Gene3D" id="2.130.10.10">
    <property type="entry name" value="YVTN repeat-like/Quinoprotein amine dehydrogenase"/>
    <property type="match status" value="1"/>
</dbReference>
<evidence type="ECO:0000313" key="1">
    <source>
        <dbReference type="EMBL" id="MTI27742.1"/>
    </source>
</evidence>
<dbReference type="RefSeq" id="WP_155174741.1">
    <property type="nucleotide sequence ID" value="NZ_BAAAFL010000031.1"/>
</dbReference>
<protein>
    <recommendedName>
        <fullName evidence="3">Sortilin N-terminal domain-containing protein</fullName>
    </recommendedName>
</protein>
<organism evidence="1 2">
    <name type="scientific">Fulvivirga kasyanovii</name>
    <dbReference type="NCBI Taxonomy" id="396812"/>
    <lineage>
        <taxon>Bacteria</taxon>
        <taxon>Pseudomonadati</taxon>
        <taxon>Bacteroidota</taxon>
        <taxon>Cytophagia</taxon>
        <taxon>Cytophagales</taxon>
        <taxon>Fulvivirgaceae</taxon>
        <taxon>Fulvivirga</taxon>
    </lineage>
</organism>
<evidence type="ECO:0008006" key="3">
    <source>
        <dbReference type="Google" id="ProtNLM"/>
    </source>
</evidence>
<sequence length="369" mass="40894">MKTYSLLLIIAFVPFLKICSPGDGPEDPKPHDKWEKLGLSYLNVSEIKFHHNLIFAATSDGLYKKNVASPDTTWQPIGLQRQDILDFVLFSPDEIIACADVSTQPKGLSIYRTTDGGMTWEPYQNGFGGEFGKTCYAIDHHPDAPDTLFARASYAVAKSTDRGQSWQPVLGEWDLIGYQSPLIKIDENNPNIVWAGGENASFSPYLARSTDYGNTWIPKPVPSDGDNAVYDIAIKKNNSEVVLVGMEGQLLRSVDGGDNFEIVLEPAGYPYFNTLERCPLSTTTVYTSGSENGTSGGQLFFYRSGNFGNTWTKVVNDEDPVDEIATRDLEAHIFTVKPGLYMATNKGVWRYCSTYLLSQSNQTVVTQDQ</sequence>
<name>A0ABW9RU49_9BACT</name>
<dbReference type="PANTHER" id="PTHR12106">
    <property type="entry name" value="SORTILIN RELATED"/>
    <property type="match status" value="1"/>
</dbReference>
<dbReference type="InterPro" id="IPR015943">
    <property type="entry name" value="WD40/YVTN_repeat-like_dom_sf"/>
</dbReference>
<dbReference type="CDD" id="cd15482">
    <property type="entry name" value="Sialidase_non-viral"/>
    <property type="match status" value="1"/>
</dbReference>
<dbReference type="EMBL" id="SMLW01000641">
    <property type="protein sequence ID" value="MTI27742.1"/>
    <property type="molecule type" value="Genomic_DNA"/>
</dbReference>
<evidence type="ECO:0000313" key="2">
    <source>
        <dbReference type="Proteomes" id="UP000798808"/>
    </source>
</evidence>
<gene>
    <name evidence="1" type="ORF">E1163_22490</name>
</gene>
<accession>A0ABW9RU49</accession>
<dbReference type="SUPFAM" id="SSF110296">
    <property type="entry name" value="Oligoxyloglucan reducing end-specific cellobiohydrolase"/>
    <property type="match status" value="1"/>
</dbReference>
<proteinExistence type="predicted"/>
<dbReference type="PANTHER" id="PTHR12106:SF27">
    <property type="entry name" value="SORTILIN-RELATED RECEPTOR"/>
    <property type="match status" value="1"/>
</dbReference>
<dbReference type="Proteomes" id="UP000798808">
    <property type="component" value="Unassembled WGS sequence"/>
</dbReference>